<evidence type="ECO:0000256" key="2">
    <source>
        <dbReference type="ARBA" id="ARBA00022737"/>
    </source>
</evidence>
<dbReference type="InterPro" id="IPR013320">
    <property type="entry name" value="ConA-like_dom_sf"/>
</dbReference>
<dbReference type="SUPFAM" id="SSF49899">
    <property type="entry name" value="Concanavalin A-like lectins/glucanases"/>
    <property type="match status" value="1"/>
</dbReference>
<dbReference type="Pfam" id="PF00041">
    <property type="entry name" value="fn3"/>
    <property type="match status" value="7"/>
</dbReference>
<dbReference type="PANTHER" id="PTHR46708">
    <property type="entry name" value="TENASCIN"/>
    <property type="match status" value="1"/>
</dbReference>
<dbReference type="Gene3D" id="2.60.120.290">
    <property type="entry name" value="Spermadhesin, CUB domain"/>
    <property type="match status" value="2"/>
</dbReference>
<proteinExistence type="predicted"/>
<dbReference type="InterPro" id="IPR050991">
    <property type="entry name" value="ECM_Regulatory_Proteins"/>
</dbReference>
<dbReference type="PROSITE" id="PS50215">
    <property type="entry name" value="ADAM_MEPRO"/>
    <property type="match status" value="1"/>
</dbReference>
<dbReference type="SUPFAM" id="SSF49854">
    <property type="entry name" value="Spermadhesin, CUB domain"/>
    <property type="match status" value="2"/>
</dbReference>
<evidence type="ECO:0000256" key="1">
    <source>
        <dbReference type="ARBA" id="ARBA00022729"/>
    </source>
</evidence>
<dbReference type="CDD" id="cd00041">
    <property type="entry name" value="CUB"/>
    <property type="match status" value="1"/>
</dbReference>
<feature type="signal peptide" evidence="5">
    <location>
        <begin position="1"/>
        <end position="27"/>
    </location>
</feature>
<feature type="domain" description="Fibronectin type-III" evidence="7">
    <location>
        <begin position="1900"/>
        <end position="1992"/>
    </location>
</feature>
<evidence type="ECO:0000256" key="3">
    <source>
        <dbReference type="ARBA" id="ARBA00023157"/>
    </source>
</evidence>
<dbReference type="InterPro" id="IPR001590">
    <property type="entry name" value="Peptidase_M12B"/>
</dbReference>
<comment type="caution">
    <text evidence="8">The sequence shown here is derived from an EMBL/GenBank/DDBJ whole genome shotgun (WGS) entry which is preliminary data.</text>
</comment>
<feature type="domain" description="Fibronectin type-III" evidence="7">
    <location>
        <begin position="1354"/>
        <end position="1443"/>
    </location>
</feature>
<evidence type="ECO:0000256" key="4">
    <source>
        <dbReference type="SAM" id="MobiDB-lite"/>
    </source>
</evidence>
<keyword evidence="3" id="KW-1015">Disulfide bond</keyword>
<feature type="domain" description="Fibronectin type-III" evidence="7">
    <location>
        <begin position="2564"/>
        <end position="2653"/>
    </location>
</feature>
<keyword evidence="9" id="KW-1185">Reference proteome</keyword>
<dbReference type="SMART" id="SM00042">
    <property type="entry name" value="CUB"/>
    <property type="match status" value="2"/>
</dbReference>
<dbReference type="PROSITE" id="PS50853">
    <property type="entry name" value="FN3"/>
    <property type="match status" value="13"/>
</dbReference>
<feature type="compositionally biased region" description="Polar residues" evidence="4">
    <location>
        <begin position="465"/>
        <end position="477"/>
    </location>
</feature>
<dbReference type="SUPFAM" id="SSF55486">
    <property type="entry name" value="Metalloproteases ('zincins'), catalytic domain"/>
    <property type="match status" value="1"/>
</dbReference>
<feature type="domain" description="Fibronectin type-III" evidence="7">
    <location>
        <begin position="2090"/>
        <end position="2181"/>
    </location>
</feature>
<dbReference type="InterPro" id="IPR036116">
    <property type="entry name" value="FN3_sf"/>
</dbReference>
<dbReference type="InterPro" id="IPR026444">
    <property type="entry name" value="Secre_tail"/>
</dbReference>
<feature type="domain" description="Fibronectin type-III" evidence="7">
    <location>
        <begin position="1446"/>
        <end position="1536"/>
    </location>
</feature>
<feature type="domain" description="Fibronectin type-III" evidence="7">
    <location>
        <begin position="1057"/>
        <end position="1146"/>
    </location>
</feature>
<dbReference type="Gene3D" id="3.40.390.10">
    <property type="entry name" value="Collagenase (Catalytic Domain)"/>
    <property type="match status" value="1"/>
</dbReference>
<feature type="domain" description="Fibronectin type-III" evidence="7">
    <location>
        <begin position="1995"/>
        <end position="2087"/>
    </location>
</feature>
<feature type="domain" description="Fibronectin type-III" evidence="7">
    <location>
        <begin position="1149"/>
        <end position="1241"/>
    </location>
</feature>
<dbReference type="CDD" id="cd00063">
    <property type="entry name" value="FN3"/>
    <property type="match status" value="12"/>
</dbReference>
<dbReference type="Pfam" id="PF13583">
    <property type="entry name" value="Reprolysin_4"/>
    <property type="match status" value="1"/>
</dbReference>
<dbReference type="Pfam" id="PF00431">
    <property type="entry name" value="CUB"/>
    <property type="match status" value="2"/>
</dbReference>
<accession>A0ABW5TEY1</accession>
<dbReference type="InterPro" id="IPR035914">
    <property type="entry name" value="Sperma_CUB_dom_sf"/>
</dbReference>
<feature type="domain" description="Fibronectin type-III" evidence="7">
    <location>
        <begin position="2279"/>
        <end position="2371"/>
    </location>
</feature>
<dbReference type="InterPro" id="IPR024079">
    <property type="entry name" value="MetalloPept_cat_dom_sf"/>
</dbReference>
<dbReference type="InterPro" id="IPR003961">
    <property type="entry name" value="FN3_dom"/>
</dbReference>
<evidence type="ECO:0000313" key="9">
    <source>
        <dbReference type="Proteomes" id="UP001597476"/>
    </source>
</evidence>
<dbReference type="Gene3D" id="2.60.40.10">
    <property type="entry name" value="Immunoglobulins"/>
    <property type="match status" value="16"/>
</dbReference>
<feature type="domain" description="Fibronectin type-III" evidence="7">
    <location>
        <begin position="2469"/>
        <end position="2561"/>
    </location>
</feature>
<protein>
    <submittedName>
        <fullName evidence="8">Fibronectin type III domain-containing protein</fullName>
    </submittedName>
</protein>
<dbReference type="EMBL" id="JBHULY010000024">
    <property type="protein sequence ID" value="MFD2726651.1"/>
    <property type="molecule type" value="Genomic_DNA"/>
</dbReference>
<keyword evidence="1 5" id="KW-0732">Signal</keyword>
<feature type="domain" description="Fibronectin type-III" evidence="7">
    <location>
        <begin position="1713"/>
        <end position="1802"/>
    </location>
</feature>
<reference evidence="9" key="1">
    <citation type="journal article" date="2019" name="Int. J. Syst. Evol. Microbiol.">
        <title>The Global Catalogue of Microorganisms (GCM) 10K type strain sequencing project: providing services to taxonomists for standard genome sequencing and annotation.</title>
        <authorList>
            <consortium name="The Broad Institute Genomics Platform"/>
            <consortium name="The Broad Institute Genome Sequencing Center for Infectious Disease"/>
            <person name="Wu L."/>
            <person name="Ma J."/>
        </authorList>
    </citation>
    <scope>NUCLEOTIDE SEQUENCE [LARGE SCALE GENOMIC DNA]</scope>
    <source>
        <strain evidence="9">KCTC 42398</strain>
    </source>
</reference>
<dbReference type="SMART" id="SM00060">
    <property type="entry name" value="FN3"/>
    <property type="match status" value="16"/>
</dbReference>
<feature type="region of interest" description="Disordered" evidence="4">
    <location>
        <begin position="461"/>
        <end position="482"/>
    </location>
</feature>
<dbReference type="Proteomes" id="UP001597476">
    <property type="component" value="Unassembled WGS sequence"/>
</dbReference>
<feature type="domain" description="Peptidase M12B" evidence="6">
    <location>
        <begin position="197"/>
        <end position="401"/>
    </location>
</feature>
<evidence type="ECO:0000256" key="5">
    <source>
        <dbReference type="SAM" id="SignalP"/>
    </source>
</evidence>
<dbReference type="SUPFAM" id="SSF49265">
    <property type="entry name" value="Fibronectin type III"/>
    <property type="match status" value="8"/>
</dbReference>
<dbReference type="RefSeq" id="WP_380291799.1">
    <property type="nucleotide sequence ID" value="NZ_JBHULY010000024.1"/>
</dbReference>
<feature type="domain" description="Fibronectin type-III" evidence="7">
    <location>
        <begin position="2374"/>
        <end position="2466"/>
    </location>
</feature>
<dbReference type="PANTHER" id="PTHR46708:SF2">
    <property type="entry name" value="FIBRONECTIN TYPE-III DOMAIN-CONTAINING PROTEIN"/>
    <property type="match status" value="1"/>
</dbReference>
<feature type="domain" description="Fibronectin type-III" evidence="7">
    <location>
        <begin position="2184"/>
        <end position="2276"/>
    </location>
</feature>
<evidence type="ECO:0000313" key="8">
    <source>
        <dbReference type="EMBL" id="MFD2726651.1"/>
    </source>
</evidence>
<organism evidence="8 9">
    <name type="scientific">Hyunsoonleella rubra</name>
    <dbReference type="NCBI Taxonomy" id="1737062"/>
    <lineage>
        <taxon>Bacteria</taxon>
        <taxon>Pseudomonadati</taxon>
        <taxon>Bacteroidota</taxon>
        <taxon>Flavobacteriia</taxon>
        <taxon>Flavobacteriales</taxon>
        <taxon>Flavobacteriaceae</taxon>
    </lineage>
</organism>
<feature type="chain" id="PRO_5047187917" evidence="5">
    <location>
        <begin position="28"/>
        <end position="2936"/>
    </location>
</feature>
<dbReference type="NCBIfam" id="TIGR04183">
    <property type="entry name" value="Por_Secre_tail"/>
    <property type="match status" value="1"/>
</dbReference>
<evidence type="ECO:0000259" key="6">
    <source>
        <dbReference type="PROSITE" id="PS50215"/>
    </source>
</evidence>
<keyword evidence="2" id="KW-0677">Repeat</keyword>
<gene>
    <name evidence="8" type="ORF">ACFSR8_10540</name>
</gene>
<dbReference type="InterPro" id="IPR013783">
    <property type="entry name" value="Ig-like_fold"/>
</dbReference>
<dbReference type="InterPro" id="IPR000859">
    <property type="entry name" value="CUB_dom"/>
</dbReference>
<name>A0ABW5TEY1_9FLAO</name>
<dbReference type="Pfam" id="PF18962">
    <property type="entry name" value="Por_Secre_tail"/>
    <property type="match status" value="1"/>
</dbReference>
<sequence>MRKKPIKFLKAPILLCFYFLISFQAINSQNVIWEKASAGKKVLSKNGATSEVYSLKQDAFEEKLTSISAYQPIMLGFPVDNGELLEFRIKETNTMHPDLAEKFPDIKSYRGISTDGTNKSIAFTYSSKWGFKGVFESDLHEKREIRNLGSALYEFVVNSALNNDATFICEMEEYIRPNSFARGILDRDVDDGNLRRYRLALSVSGDYSQVFLDGSEVDDSERKAKVMQAMVNSVNRLNGIFERDFGIIMQLIANSDALIFLNPLTDPFTSGISLRSQLVSTLNNELSDSDYDVGHLFHKETNRIYGNAGCIACVCTDGQKGQAYSVHGNPDTDGMNLLAAHEFGHQFGAYHTQSSRNCRSGLNSEVEPGSGSTIMSYAGICAPDVQPSSDDYFNYTSIRDVAIWTIDNSNCAELIPTDNNAPVVVEGADYVIPSSTAFVLEGNASDPDGNETLTYCWEQNDPEDPNSTVPPASTNTIGPMFRSLPPTSDNKRYFPRLDDILANNLNTTWEVLPSVSRRLNFVLTVRDNDLIGGQVAADAIAVDVDANAGPFNVTSQADNTEVWTVGDAVTVTWDVAGTNLSPISTEQVEILLSTDGGATFSSSLLVTDNDGEETFNLPDVEATSSARIMVKAIDNVYFAVNQEEFTVLKSEYAILSGETHVDACNSEDAVFNLEYKTFLEFEEEVGISASNLPTGVSATFSEDTFNGAHLDGTPFIVTLSGLEGLDTGTYNFSVDGLSGTSNIVKNINLQFTIYTANSVAINLVSPINDATSEALEVDLIWDEDANSVSYQVQIATDDTFVDIIEDFVTNETTFQPSGLESNQKYYWRVKSFNPCGSSDFSPAFNFSTQCIAPTDMSLVSTEIESIEITWEDASSTSSWTVEYGLEGFTLGTGIVAQSNDKQFKAEALESGTKYDFYVSGDCSVGGNSTYIGPFSVYTKSDYCAGDRFYDSGGADGNYEDNESITTQIAPDNETDRVRVVFNTFDVHSGFDYLSVYDGEDNTGSFLGAFTGAELVGQEFASTHASGALTFVFSSNSFLNFSGWDATVFCEEKPNCFEPIDFEASEIKGDEASFVWTGVGEESSWELEYGLDGFSQGNGTKITVNEELVTISDLIPLTTYDFYISTICDVGGFSETVGPLKITTTELCSTPSNLRITNFTNDTATAEWDNLNNDVSSWELEYGVFGFVQGTGTSQVVNETNAAITGLSSNIRYQVYVRASCEAEGDGFSDWIGPVDFTTSLDYCGGDRFYDSGGPNGNYANRENTLTTIHPNTLDERVRVVFNSFLVETCCDRLRIFDGPDAQSPLIGTYTTNPGTVVSSHESGALTFLFTSDSSVTRSGWEATVICESKPNCLAPTNFSYTNLEAKQVSLNWQQVDSETSWTVEYGVAGFVLGEGNEVTSNTTSKILTELTPETSYEVYIKANCAEGGFSDIVGPLRFTTPVACFVPQNVNITAVSTTSANVTWDNGTGNENEWEIAYGVRGFQLGTGTRLVPADNEITIEGLISNTEYDVYVRANCADDGYSDWSFVKTFKTDCESLLAPYTESFVTTNVTPDCWEQSSNGNWSFNTFASSGASSVQDRNPLRNSNYAWLDGSYSASNGDYILYSPWVNISSLTQPAVTFSAFSKNIINEVYNTLYVTLRDSNGVAFEDIIVVDGDTGIWKDFVIDLSAYALTSNEIQVAFKVRLNTESSSKRYNDILVDEVSFDELPSCTNPINPVITNVLGKSAEFSWEATDDETIWEIQYGFAGFTSGEALTVFTTTTTYEFSNLLPERAYDVYVRAICDIGNASEFIGPVRFTTTELCPRTTNFSFVSSTTSTALLSWDDLPDTSGWEVEYHTNFFTPGIGTGTTQMSSTNSINLENLSSDTFYYAYLRRNCGEEDAYSDWMGYITFRTQISCFVPTGLRFTDVTKNRATILWDDNEDVEEWEVEYHTSFFSPGNGVGVTITSTTNTLDIENLTPSTLYYVFLRSNCGAEDGYSRWASYIAFRTPLSCAVPTGFVAKDITKNSAVLEWDSASDATEWEVEYHTSFFSPGNGVGTTVTSATNSVLMENLSPFTNYYAYVRSNCGAEDGYSAWTGYIFFRTPLNCTDPVGFVATDITKNSAMLQWENNSGAEEWEIEYNPGFFTPGNGVGTVITTTSTQQELQNLLSDTFYSVHIRSNCGAEDGFSNWIGYTFRTEVSCNTPTGIIFSNITDDAATVEWANSSDANEWEIEYSTTAFSPGTGVATQVTTTSNSLTIDNLQQDTRYYVYFRSYCGVDDGYSNWVGYYSFRTLVSCSAPTGFRVNSVTKNTASIEWNNSSDTSEWEIEYHTSFFSPGNGVGTLVSATSNAFTIENLSPDTLYYVYLRSKCGSGNGTSNWVGYVWFRTQESCVRPTGFSVSSLTKNTAMLQWDTDTNVNEWEIEYYPDFFSPGSGVGTLSTTLTNQIELQDLSSDTLYYAYVRGNCGTDDGYSEWAGSITFRTQVSCNAPTGFVVTNITQNTALLEWANGADADEWEVEYNTAPFTPGIGAATSATASSNTLLLEALTQDTPYYVYLRSNCGDEDGFSRWVGPISFRTLISCPAPTNFSVMGLTHNSASLTWDDDDNAEGWEIEYNTAPFVPGNGTLVTSISNLVNLDNLDSSTTYYASLRKDCGEDDFSIWTEQISFTTLCNTGSDSDNLLVNGSFECGYLSPWTVSGTAAFSGCSYNFTVLNNSGSICSIVNEVVPTDGNYAAFTSFDGQAGYVYILEQRIDIPADIGSADGAILSFDFKVNYQMTYNNPTQERIFEARFTDLSGVQLFQVEEIRFGLDPAIGQIESSFSEDILASLNAYAGETIVLSFTAFVPESNTGPSKALVDNVSLIIEESLSSSQNGLDNKDLLVYPIPNNGEFIVENKAVGLIKTIQVFDVSGRLIKDEKLKKPLRKANVSLQNADAGFYYVIVGIEGSKYTRRIIVD</sequence>
<evidence type="ECO:0000259" key="7">
    <source>
        <dbReference type="PROSITE" id="PS50853"/>
    </source>
</evidence>